<feature type="compositionally biased region" description="Polar residues" evidence="10">
    <location>
        <begin position="229"/>
        <end position="241"/>
    </location>
</feature>
<evidence type="ECO:0000256" key="4">
    <source>
        <dbReference type="ARBA" id="ARBA00021815"/>
    </source>
</evidence>
<keyword evidence="8" id="KW-0966">Cell projection</keyword>
<feature type="compositionally biased region" description="Basic and acidic residues" evidence="10">
    <location>
        <begin position="165"/>
        <end position="175"/>
    </location>
</feature>
<evidence type="ECO:0000256" key="8">
    <source>
        <dbReference type="ARBA" id="ARBA00023273"/>
    </source>
</evidence>
<comment type="subcellular location">
    <subcellularLocation>
        <location evidence="1">Cell projection</location>
        <location evidence="1">Cilium</location>
    </subcellularLocation>
    <subcellularLocation>
        <location evidence="2">Cytoplasm</location>
    </subcellularLocation>
</comment>
<keyword evidence="5" id="KW-0963">Cytoplasm</keyword>
<organism evidence="12 13">
    <name type="scientific">Conger conger</name>
    <name type="common">Conger eel</name>
    <name type="synonym">Muraena conger</name>
    <dbReference type="NCBI Taxonomy" id="82655"/>
    <lineage>
        <taxon>Eukaryota</taxon>
        <taxon>Metazoa</taxon>
        <taxon>Chordata</taxon>
        <taxon>Craniata</taxon>
        <taxon>Vertebrata</taxon>
        <taxon>Euteleostomi</taxon>
        <taxon>Actinopterygii</taxon>
        <taxon>Neopterygii</taxon>
        <taxon>Teleostei</taxon>
        <taxon>Anguilliformes</taxon>
        <taxon>Congridae</taxon>
        <taxon>Conger</taxon>
    </lineage>
</organism>
<feature type="compositionally biased region" description="Polar residues" evidence="10">
    <location>
        <begin position="329"/>
        <end position="339"/>
    </location>
</feature>
<comment type="caution">
    <text evidence="12">The sequence shown here is derived from an EMBL/GenBank/DDBJ whole genome shotgun (WGS) entry which is preliminary data.</text>
</comment>
<keyword evidence="13" id="KW-1185">Reference proteome</keyword>
<evidence type="ECO:0000259" key="11">
    <source>
        <dbReference type="Pfam" id="PF11527"/>
    </source>
</evidence>
<reference evidence="12" key="1">
    <citation type="journal article" date="2023" name="Science">
        <title>Genome structures resolve the early diversification of teleost fishes.</title>
        <authorList>
            <person name="Parey E."/>
            <person name="Louis A."/>
            <person name="Montfort J."/>
            <person name="Bouchez O."/>
            <person name="Roques C."/>
            <person name="Iampietro C."/>
            <person name="Lluch J."/>
            <person name="Castinel A."/>
            <person name="Donnadieu C."/>
            <person name="Desvignes T."/>
            <person name="Floi Bucao C."/>
            <person name="Jouanno E."/>
            <person name="Wen M."/>
            <person name="Mejri S."/>
            <person name="Dirks R."/>
            <person name="Jansen H."/>
            <person name="Henkel C."/>
            <person name="Chen W.J."/>
            <person name="Zahm M."/>
            <person name="Cabau C."/>
            <person name="Klopp C."/>
            <person name="Thompson A.W."/>
            <person name="Robinson-Rechavi M."/>
            <person name="Braasch I."/>
            <person name="Lecointre G."/>
            <person name="Bobe J."/>
            <person name="Postlethwait J.H."/>
            <person name="Berthelot C."/>
            <person name="Roest Crollius H."/>
            <person name="Guiguen Y."/>
        </authorList>
    </citation>
    <scope>NUCLEOTIDE SEQUENCE</scope>
    <source>
        <strain evidence="12">Concon-B</strain>
    </source>
</reference>
<protein>
    <recommendedName>
        <fullName evidence="4">Cilia- and flagella-associated protein 36</fullName>
    </recommendedName>
    <alternativeName>
        <fullName evidence="9">Coiled-coil domain-containing protein 104</fullName>
    </alternativeName>
</protein>
<feature type="compositionally biased region" description="Basic and acidic residues" evidence="10">
    <location>
        <begin position="309"/>
        <end position="320"/>
    </location>
</feature>
<feature type="compositionally biased region" description="Low complexity" evidence="10">
    <location>
        <begin position="176"/>
        <end position="185"/>
    </location>
</feature>
<feature type="region of interest" description="Disordered" evidence="10">
    <location>
        <begin position="165"/>
        <end position="252"/>
    </location>
</feature>
<evidence type="ECO:0000256" key="5">
    <source>
        <dbReference type="ARBA" id="ARBA00022490"/>
    </source>
</evidence>
<evidence type="ECO:0000256" key="1">
    <source>
        <dbReference type="ARBA" id="ARBA00004138"/>
    </source>
</evidence>
<evidence type="ECO:0000313" key="12">
    <source>
        <dbReference type="EMBL" id="KAJ8285114.1"/>
    </source>
</evidence>
<dbReference type="PANTHER" id="PTHR21532">
    <property type="entry name" value="PHOSPHODIESTERASE HL"/>
    <property type="match status" value="1"/>
</dbReference>
<dbReference type="AlphaFoldDB" id="A0A9Q1E0Y5"/>
<feature type="region of interest" description="Disordered" evidence="10">
    <location>
        <begin position="309"/>
        <end position="348"/>
    </location>
</feature>
<dbReference type="GO" id="GO:0005930">
    <property type="term" value="C:axoneme"/>
    <property type="evidence" value="ECO:0007669"/>
    <property type="project" value="TreeGrafter"/>
</dbReference>
<comment type="similarity">
    <text evidence="3">Belongs to the CFAP36 family.</text>
</comment>
<dbReference type="InterPro" id="IPR038888">
    <property type="entry name" value="CFAP36"/>
</dbReference>
<proteinExistence type="inferred from homology"/>
<dbReference type="PANTHER" id="PTHR21532:SF0">
    <property type="entry name" value="CILIA- AND FLAGELLA-ASSOCIATED PROTEIN 36"/>
    <property type="match status" value="1"/>
</dbReference>
<evidence type="ECO:0000256" key="6">
    <source>
        <dbReference type="ARBA" id="ARBA00023054"/>
    </source>
</evidence>
<evidence type="ECO:0000256" key="2">
    <source>
        <dbReference type="ARBA" id="ARBA00004496"/>
    </source>
</evidence>
<accession>A0A9Q1E0Y5</accession>
<evidence type="ECO:0000256" key="9">
    <source>
        <dbReference type="ARBA" id="ARBA00031593"/>
    </source>
</evidence>
<dbReference type="InterPro" id="IPR042541">
    <property type="entry name" value="BART_sf"/>
</dbReference>
<dbReference type="Proteomes" id="UP001152803">
    <property type="component" value="Unassembled WGS sequence"/>
</dbReference>
<dbReference type="EMBL" id="JAFJMO010000002">
    <property type="protein sequence ID" value="KAJ8285114.1"/>
    <property type="molecule type" value="Genomic_DNA"/>
</dbReference>
<name>A0A9Q1E0Y5_CONCO</name>
<sequence>MADESEWVVESIAGYLGSAEWVVPVTDFMEHKCTVFDDEDENKLSYTEIHEQYKQLVEELLGSYLQEVGLSELQFVQACASPLAQSKALQAVFQPVLATDDFQLFKSLMVQKNLELQLQALRVLQERNGALPECLMDGEDVMSEMEQQELRILKEVLRRSKEEYEQEMAHRKVSEEASSSSTSSSDRTALDTPPATATPPGPGTERESQGSGGLESREEVGGVSGARVQKSSPAAANQLSREGSGEARVLGPLRVPVKGVESKMSGSQAAECWLEEARKEAGISKSFTELSAAQQGELQQRALYLRQQRDKLQALRKEQRPQPPQQLPASSALTPTPQEISADEKKSLEKRKRLAEKLKEEVIKK</sequence>
<evidence type="ECO:0000256" key="7">
    <source>
        <dbReference type="ARBA" id="ARBA00023069"/>
    </source>
</evidence>
<dbReference type="InterPro" id="IPR023379">
    <property type="entry name" value="BART_dom"/>
</dbReference>
<dbReference type="GO" id="GO:0097546">
    <property type="term" value="C:ciliary base"/>
    <property type="evidence" value="ECO:0007669"/>
    <property type="project" value="TreeGrafter"/>
</dbReference>
<keyword evidence="7" id="KW-0969">Cilium</keyword>
<keyword evidence="6" id="KW-0175">Coiled coil</keyword>
<evidence type="ECO:0000313" key="13">
    <source>
        <dbReference type="Proteomes" id="UP001152803"/>
    </source>
</evidence>
<gene>
    <name evidence="12" type="ORF">COCON_G00039640</name>
</gene>
<dbReference type="Gene3D" id="1.20.1520.10">
    <property type="entry name" value="ADP-ribosylation factor-like 2-binding protein, domain"/>
    <property type="match status" value="1"/>
</dbReference>
<dbReference type="OrthoDB" id="272687at2759"/>
<evidence type="ECO:0000256" key="10">
    <source>
        <dbReference type="SAM" id="MobiDB-lite"/>
    </source>
</evidence>
<dbReference type="Pfam" id="PF11527">
    <property type="entry name" value="ARL2_Bind_BART"/>
    <property type="match status" value="1"/>
</dbReference>
<evidence type="ECO:0000256" key="3">
    <source>
        <dbReference type="ARBA" id="ARBA00007460"/>
    </source>
</evidence>
<feature type="domain" description="BART" evidence="11">
    <location>
        <begin position="4"/>
        <end position="117"/>
    </location>
</feature>